<protein>
    <submittedName>
        <fullName evidence="2">Uncharacterized protein</fullName>
    </submittedName>
</protein>
<dbReference type="Proteomes" id="UP000613255">
    <property type="component" value="Unassembled WGS sequence"/>
</dbReference>
<feature type="region of interest" description="Disordered" evidence="1">
    <location>
        <begin position="84"/>
        <end position="104"/>
    </location>
</feature>
<gene>
    <name evidence="2" type="ORF">JAO82_00415</name>
</gene>
<proteinExistence type="predicted"/>
<evidence type="ECO:0000313" key="2">
    <source>
        <dbReference type="EMBL" id="MBI6628331.1"/>
    </source>
</evidence>
<evidence type="ECO:0000256" key="1">
    <source>
        <dbReference type="SAM" id="MobiDB-lite"/>
    </source>
</evidence>
<sequence length="104" mass="10877">MSKTVVEIQRTWGRYVKGDVAGFEPAQAERLTGSKPPIAKLFKGETPQRAASAGSADAADIAKRMAALDEREKQLAAREAELELAAAAKPSSDAAGAPPKQGSK</sequence>
<dbReference type="AlphaFoldDB" id="A0A934M060"/>
<reference evidence="2" key="1">
    <citation type="submission" date="2020-12" db="EMBL/GenBank/DDBJ databases">
        <title>Pontibaca salina gen. nov., sp. nov., isolated from marine sediment.</title>
        <authorList>
            <person name="Bo J."/>
            <person name="Wang S."/>
            <person name="Song X."/>
            <person name="Du Z."/>
        </authorList>
    </citation>
    <scope>NUCLEOTIDE SEQUENCE</scope>
    <source>
        <strain evidence="2">S1109L</strain>
    </source>
</reference>
<dbReference type="EMBL" id="JAEIJD010000001">
    <property type="protein sequence ID" value="MBI6628331.1"/>
    <property type="molecule type" value="Genomic_DNA"/>
</dbReference>
<keyword evidence="3" id="KW-1185">Reference proteome</keyword>
<dbReference type="RefSeq" id="WP_198684361.1">
    <property type="nucleotide sequence ID" value="NZ_JAEIJD010000001.1"/>
</dbReference>
<name>A0A934M060_9RHOB</name>
<comment type="caution">
    <text evidence="2">The sequence shown here is derived from an EMBL/GenBank/DDBJ whole genome shotgun (WGS) entry which is preliminary data.</text>
</comment>
<organism evidence="2 3">
    <name type="scientific">Pontibaca salina</name>
    <dbReference type="NCBI Taxonomy" id="2795731"/>
    <lineage>
        <taxon>Bacteria</taxon>
        <taxon>Pseudomonadati</taxon>
        <taxon>Pseudomonadota</taxon>
        <taxon>Alphaproteobacteria</taxon>
        <taxon>Rhodobacterales</taxon>
        <taxon>Roseobacteraceae</taxon>
        <taxon>Pontibaca</taxon>
    </lineage>
</organism>
<evidence type="ECO:0000313" key="3">
    <source>
        <dbReference type="Proteomes" id="UP000613255"/>
    </source>
</evidence>
<accession>A0A934M060</accession>